<dbReference type="RefSeq" id="WP_034644705.1">
    <property type="nucleotide sequence ID" value="NZ_ARZX01000006.1"/>
</dbReference>
<proteinExistence type="predicted"/>
<feature type="transmembrane region" description="Helical" evidence="1">
    <location>
        <begin position="173"/>
        <end position="190"/>
    </location>
</feature>
<feature type="transmembrane region" description="Helical" evidence="1">
    <location>
        <begin position="196"/>
        <end position="216"/>
    </location>
</feature>
<dbReference type="Proteomes" id="UP000019275">
    <property type="component" value="Unassembled WGS sequence"/>
</dbReference>
<reference evidence="3 4" key="1">
    <citation type="journal article" date="2014" name="Genome Announc.">
        <title>Draft Genome Sequence of the Carrageenan-Degrading Bacterium Cellulophaga sp. Strain KL-A, Isolated from Decaying Marine Algae.</title>
        <authorList>
            <person name="Shan D."/>
            <person name="Ying J."/>
            <person name="Li X."/>
            <person name="Gao Z."/>
            <person name="Wei G."/>
            <person name="Shao Z."/>
        </authorList>
    </citation>
    <scope>NUCLEOTIDE SEQUENCE [LARGE SCALE GENOMIC DNA]</scope>
    <source>
        <strain evidence="3 4">KL-A</strain>
    </source>
</reference>
<dbReference type="PANTHER" id="PTHR39430">
    <property type="entry name" value="MEMBRANE-ASSOCIATED PROTEASE-RELATED"/>
    <property type="match status" value="1"/>
</dbReference>
<keyword evidence="1" id="KW-1133">Transmembrane helix</keyword>
<feature type="domain" description="CAAX prenyl protease 2/Lysostaphin resistance protein A-like" evidence="2">
    <location>
        <begin position="139"/>
        <end position="234"/>
    </location>
</feature>
<keyword evidence="4" id="KW-1185">Reference proteome</keyword>
<gene>
    <name evidence="3" type="ORF">KLA_06547</name>
</gene>
<evidence type="ECO:0000313" key="4">
    <source>
        <dbReference type="Proteomes" id="UP000019275"/>
    </source>
</evidence>
<organism evidence="3 4">
    <name type="scientific">Cellulophaga geojensis KL-A</name>
    <dbReference type="NCBI Taxonomy" id="1328323"/>
    <lineage>
        <taxon>Bacteria</taxon>
        <taxon>Pseudomonadati</taxon>
        <taxon>Bacteroidota</taxon>
        <taxon>Flavobacteriia</taxon>
        <taxon>Flavobacteriales</taxon>
        <taxon>Flavobacteriaceae</taxon>
        <taxon>Cellulophaga</taxon>
    </lineage>
</organism>
<protein>
    <submittedName>
        <fullName evidence="3">Abortive infection protein</fullName>
    </submittedName>
</protein>
<keyword evidence="1" id="KW-0472">Membrane</keyword>
<evidence type="ECO:0000313" key="3">
    <source>
        <dbReference type="EMBL" id="EWH13967.1"/>
    </source>
</evidence>
<dbReference type="PANTHER" id="PTHR39430:SF1">
    <property type="entry name" value="PROTEASE"/>
    <property type="match status" value="1"/>
</dbReference>
<dbReference type="Pfam" id="PF02517">
    <property type="entry name" value="Rce1-like"/>
    <property type="match status" value="1"/>
</dbReference>
<evidence type="ECO:0000256" key="1">
    <source>
        <dbReference type="SAM" id="Phobius"/>
    </source>
</evidence>
<feature type="transmembrane region" description="Helical" evidence="1">
    <location>
        <begin position="58"/>
        <end position="79"/>
    </location>
</feature>
<comment type="caution">
    <text evidence="3">The sequence shown here is derived from an EMBL/GenBank/DDBJ whole genome shotgun (WGS) entry which is preliminary data.</text>
</comment>
<feature type="transmembrane region" description="Helical" evidence="1">
    <location>
        <begin position="260"/>
        <end position="280"/>
    </location>
</feature>
<feature type="transmembrane region" description="Helical" evidence="1">
    <location>
        <begin position="223"/>
        <end position="240"/>
    </location>
</feature>
<feature type="transmembrane region" description="Helical" evidence="1">
    <location>
        <begin position="100"/>
        <end position="120"/>
    </location>
</feature>
<keyword evidence="1" id="KW-0812">Transmembrane</keyword>
<feature type="transmembrane region" description="Helical" evidence="1">
    <location>
        <begin position="17"/>
        <end position="35"/>
    </location>
</feature>
<feature type="transmembrane region" description="Helical" evidence="1">
    <location>
        <begin position="132"/>
        <end position="152"/>
    </location>
</feature>
<dbReference type="EMBL" id="ARZX01000006">
    <property type="protein sequence ID" value="EWH13967.1"/>
    <property type="molecule type" value="Genomic_DNA"/>
</dbReference>
<evidence type="ECO:0000259" key="2">
    <source>
        <dbReference type="Pfam" id="PF02517"/>
    </source>
</evidence>
<accession>A0ABP3B964</accession>
<dbReference type="InterPro" id="IPR003675">
    <property type="entry name" value="Rce1/LyrA-like_dom"/>
</dbReference>
<sequence>MYIEQGLKAKTRGMWKYFILPTGFIILMIFNYISVKTSPIPVDELMNKLIEQFGRNPVFAINLVPLAFGLLVVLGWTKLVHGQSVTSLTTARKKIDCKRIGFSFAFWGLLTIFLFAIGFVLSPDDFVFNFKLGPFITLAIISILLIPLQTSFEEYLFRGHMMQGLGILSGNRLVPLIITSVLFGVMHMANPEVETLGYGIMVYYIGTGFFLGIITLMDDGLELALGFHAANNLIGALLVTADWTVFQTDSIYVDVSKPELGWDIFVPVLVIYPILIFLFAKKYKWANWKEKLTGKVFKEEELTAEQLTDEAF</sequence>
<name>A0ABP3B964_9FLAO</name>